<evidence type="ECO:0000256" key="1">
    <source>
        <dbReference type="SAM" id="MobiDB-lite"/>
    </source>
</evidence>
<reference evidence="2 3" key="1">
    <citation type="submission" date="2024-01" db="EMBL/GenBank/DDBJ databases">
        <title>Genome assemblies of Stephania.</title>
        <authorList>
            <person name="Yang L."/>
        </authorList>
    </citation>
    <scope>NUCLEOTIDE SEQUENCE [LARGE SCALE GENOMIC DNA]</scope>
    <source>
        <strain evidence="2">YNDBR</strain>
        <tissue evidence="2">Leaf</tissue>
    </source>
</reference>
<gene>
    <name evidence="2" type="ORF">Syun_017178</name>
</gene>
<dbReference type="EMBL" id="JBBNAF010000007">
    <property type="protein sequence ID" value="KAK9128381.1"/>
    <property type="molecule type" value="Genomic_DNA"/>
</dbReference>
<evidence type="ECO:0000313" key="2">
    <source>
        <dbReference type="EMBL" id="KAK9128381.1"/>
    </source>
</evidence>
<proteinExistence type="predicted"/>
<keyword evidence="3" id="KW-1185">Reference proteome</keyword>
<comment type="caution">
    <text evidence="2">The sequence shown here is derived from an EMBL/GenBank/DDBJ whole genome shotgun (WGS) entry which is preliminary data.</text>
</comment>
<evidence type="ECO:0000313" key="3">
    <source>
        <dbReference type="Proteomes" id="UP001420932"/>
    </source>
</evidence>
<accession>A0AAP0P5L1</accession>
<dbReference type="AlphaFoldDB" id="A0AAP0P5L1"/>
<feature type="region of interest" description="Disordered" evidence="1">
    <location>
        <begin position="1"/>
        <end position="26"/>
    </location>
</feature>
<name>A0AAP0P5L1_9MAGN</name>
<sequence>MHSYDEEEQSITTTKKGRGPARPSSIWGSGNKLVCNLMTSCNLLEKPQLNSQRN</sequence>
<protein>
    <submittedName>
        <fullName evidence="2">Uncharacterized protein</fullName>
    </submittedName>
</protein>
<organism evidence="2 3">
    <name type="scientific">Stephania yunnanensis</name>
    <dbReference type="NCBI Taxonomy" id="152371"/>
    <lineage>
        <taxon>Eukaryota</taxon>
        <taxon>Viridiplantae</taxon>
        <taxon>Streptophyta</taxon>
        <taxon>Embryophyta</taxon>
        <taxon>Tracheophyta</taxon>
        <taxon>Spermatophyta</taxon>
        <taxon>Magnoliopsida</taxon>
        <taxon>Ranunculales</taxon>
        <taxon>Menispermaceae</taxon>
        <taxon>Menispermoideae</taxon>
        <taxon>Cissampelideae</taxon>
        <taxon>Stephania</taxon>
    </lineage>
</organism>
<dbReference type="Proteomes" id="UP001420932">
    <property type="component" value="Unassembled WGS sequence"/>
</dbReference>